<organism evidence="11 12">
    <name type="scientific">Cucumis melo var. makuwa</name>
    <name type="common">Oriental melon</name>
    <dbReference type="NCBI Taxonomy" id="1194695"/>
    <lineage>
        <taxon>Eukaryota</taxon>
        <taxon>Viridiplantae</taxon>
        <taxon>Streptophyta</taxon>
        <taxon>Embryophyta</taxon>
        <taxon>Tracheophyta</taxon>
        <taxon>Spermatophyta</taxon>
        <taxon>Magnoliopsida</taxon>
        <taxon>eudicotyledons</taxon>
        <taxon>Gunneridae</taxon>
        <taxon>Pentapetalae</taxon>
        <taxon>rosids</taxon>
        <taxon>fabids</taxon>
        <taxon>Cucurbitales</taxon>
        <taxon>Cucurbitaceae</taxon>
        <taxon>Benincaseae</taxon>
        <taxon>Cucumis</taxon>
    </lineage>
</organism>
<dbReference type="Pfam" id="PF00078">
    <property type="entry name" value="RVT_1"/>
    <property type="match status" value="1"/>
</dbReference>
<feature type="coiled-coil region" evidence="6">
    <location>
        <begin position="1092"/>
        <end position="1119"/>
    </location>
</feature>
<dbReference type="InterPro" id="IPR000477">
    <property type="entry name" value="RT_dom"/>
</dbReference>
<feature type="domain" description="Peptidase A2" evidence="9">
    <location>
        <begin position="1183"/>
        <end position="1205"/>
    </location>
</feature>
<dbReference type="GO" id="GO:0008270">
    <property type="term" value="F:zinc ion binding"/>
    <property type="evidence" value="ECO:0007669"/>
    <property type="project" value="UniProtKB-KW"/>
</dbReference>
<keyword evidence="5" id="KW-0479">Metal-binding</keyword>
<dbReference type="InterPro" id="IPR001995">
    <property type="entry name" value="Peptidase_A2_cat"/>
</dbReference>
<dbReference type="InterPro" id="IPR036875">
    <property type="entry name" value="Znf_CCHC_sf"/>
</dbReference>
<evidence type="ECO:0000256" key="7">
    <source>
        <dbReference type="SAM" id="MobiDB-lite"/>
    </source>
</evidence>
<evidence type="ECO:0000313" key="11">
    <source>
        <dbReference type="EMBL" id="TYJ98087.1"/>
    </source>
</evidence>
<keyword evidence="5" id="KW-0862">Zinc</keyword>
<dbReference type="SUPFAM" id="SSF57756">
    <property type="entry name" value="Retrovirus zinc finger-like domains"/>
    <property type="match status" value="1"/>
</dbReference>
<dbReference type="Pfam" id="PF24925">
    <property type="entry name" value="DUF7746"/>
    <property type="match status" value="1"/>
</dbReference>
<dbReference type="PANTHER" id="PTHR33064:SF37">
    <property type="entry name" value="RIBONUCLEASE H"/>
    <property type="match status" value="1"/>
</dbReference>
<gene>
    <name evidence="11" type="ORF">E5676_scaffold565G00200</name>
</gene>
<keyword evidence="3" id="KW-0378">Hydrolase</keyword>
<dbReference type="Proteomes" id="UP000321947">
    <property type="component" value="Unassembled WGS sequence"/>
</dbReference>
<dbReference type="InterPro" id="IPR056648">
    <property type="entry name" value="DUF7746"/>
</dbReference>
<dbReference type="EMBL" id="SSTD01018342">
    <property type="protein sequence ID" value="TYJ98087.1"/>
    <property type="molecule type" value="Genomic_DNA"/>
</dbReference>
<dbReference type="PROSITE" id="PS50878">
    <property type="entry name" value="RT_POL"/>
    <property type="match status" value="1"/>
</dbReference>
<evidence type="ECO:0000259" key="8">
    <source>
        <dbReference type="PROSITE" id="PS50158"/>
    </source>
</evidence>
<proteinExistence type="predicted"/>
<feature type="compositionally biased region" description="Basic residues" evidence="7">
    <location>
        <begin position="906"/>
        <end position="918"/>
    </location>
</feature>
<dbReference type="PROSITE" id="PS50158">
    <property type="entry name" value="ZF_CCHC"/>
    <property type="match status" value="1"/>
</dbReference>
<feature type="compositionally biased region" description="Low complexity" evidence="7">
    <location>
        <begin position="1788"/>
        <end position="1809"/>
    </location>
</feature>
<reference evidence="11 12" key="1">
    <citation type="submission" date="2019-08" db="EMBL/GenBank/DDBJ databases">
        <title>Draft genome sequences of two oriental melons (Cucumis melo L. var makuwa).</title>
        <authorList>
            <person name="Kwon S.-Y."/>
        </authorList>
    </citation>
    <scope>NUCLEOTIDE SEQUENCE [LARGE SCALE GENOMIC DNA]</scope>
    <source>
        <strain evidence="12">cv. Chang Bougi</strain>
        <tissue evidence="11">Leaf</tissue>
    </source>
</reference>
<dbReference type="InterPro" id="IPR001878">
    <property type="entry name" value="Znf_CCHC"/>
</dbReference>
<feature type="region of interest" description="Disordered" evidence="7">
    <location>
        <begin position="1779"/>
        <end position="1809"/>
    </location>
</feature>
<dbReference type="Gene3D" id="4.10.60.10">
    <property type="entry name" value="Zinc finger, CCHC-type"/>
    <property type="match status" value="1"/>
</dbReference>
<sequence length="1809" mass="207428">MLSKLLSKLSPHSPTIIDATASSSYSSLSSNSRSQDDLSTALAKHNTAEAHLAQVENRLKNWSIPKLEASQVYKINTFNFSQQDIIVITEENVAMKDEFTAIKLLPEETLLKVRERFKYLHIGCVQVALKPLFREGLDVPVYLALRDKRHLRFTPSLLGIVQSNLEQGPVYFNCRPGLTVSLQDKNIMDTISLDVHSQGLELKDGSLPFAVSYRIYFKLMHTNLSPKALGISPKGYTMLMEVNVEKSSMTIPRNLKWDELTKNPIWKLQGEIAPIKRSSTEASITEFPDGNVEVQFNTGISYPRISEIMSSRQSTSSIKTETSYRDTLRRSESIRASVDFSHTIPDVHYEKEDRSLSPTQSDMERRSEPVYNQINVISDEKERFREHYSVYIDRWIKAPAETRKPFLTMPDFIEGMLKLERAKNEALVKKLQADGQIAMIKGSTVWVTVSGKEVASNYPPEEEAYFPHPAIPAIKMISSPYKTINEDKVQKVGVREIKNIQHQLNFTNKILSTVSKAVERIENPGLPLKNKNPKIPQINPNQPIFQPNSFNIGKLKEDASDYLAEINKRLAAISLNKDSKAATEGQGPKGINMIKKDSLPQASDLKILPVAQWVDMKNHYPQPSPPDLGWDDLHHEKRTYDGQSLITWNIDGYSEAQMMNTFQEMLLAATAYSTKKSTYETAQILILGFNGNLRSWWHNLLTEQDRQRILTATRTVVKTENTSTPIQVEEPDMVNQLLYTMTKHFIGSTQIHLNLATEALLGLKYHKMSRYKWYKDTFMARLYTLTTCGADIWKQKFVEGLPHYISQKFYQTMTANSVNQQIDWANLTYGDISSTVQMINVNLCTENKHTTKVIKDSDYRKELGTFCKQYGLSQGPKEEKKKKKKRYSSKKFFRKGKVKDQESPQRRRHHYYKGKGKKKYSSKTNTICFKCNQKGHYANRCPLKDKINALTIDEETKQSLLYAIRMDDDTSSQTESSSEEDYINILQEEGSSSEEEFYSQSDSSDDEGAIPCTGRCAGKCSGHINVITKDQETLFYLIEQIPDEEAKRTCLLKLKQSLEEQAPQKAIQNPIMYSYQDILNRVKGEAKMPIQVEDLHHEVKTLKREVAENKQRLIYLENAFQAFQESQVLKENSETSRNDFERKIARKALLIDDSGKINSISKVHNKKWMSKIVFKVKDFQLETLALIDSGADQNVIQEGLVPSKYFEKTKESLSRASGNPLNIQFKLSRVHICKGDVCLVNTFILVKNLNEGIILGTPFLTQLYPFHVTDKGIVSRKFDKEITFEFTHPVTPKYISNIEEEVRQFINRIARKEKHIEFLQDDIKACKVAIEIQKPLIQSKIENFQKQLEKEVCSSLPNAFWDRKKHMVTLPYEDGFKEAQIPTKARPIQMNKDLVKAEKERGVPRLVINYKPLNKVLKWIRYPIPNRQDLLKRITLAKVFSKFDMMSGFWQIQIHPSDRYKKAFNVPFGQFQWNVMPFGLKNAPSEFQKIMNDIFNQYQEFTIVYIDDVLVFSNTVDQHFKHLRVFLNVIKSNGLVVSQPKIKLFQTKIRFLGYEINQGIIKPIQRSLEFVDKFPDVIQDKTQLQRFLGCVNYIGDFIRDLRSICLPLYDRLKKNPKPWTDEHTRAVQSIKSLAKSIPCLSLVDEQAKLIIDTDASDIGYGGILKQELNGKISIVRYHSGIWNSAQRNYSTVKKEVLAIVLSVQKFQGGLINKEFLVRTDSKARKFIFEKDVKNLISKQIFARWQAILSCFDFKIEPIKGSENSLADYLSREHLLKTTSSALNPQPNGTASGPATATEPAAATAKRSKR</sequence>
<dbReference type="InterPro" id="IPR028919">
    <property type="entry name" value="Viral_movement"/>
</dbReference>
<feature type="coiled-coil region" evidence="6">
    <location>
        <begin position="1295"/>
        <end position="1322"/>
    </location>
</feature>
<dbReference type="GO" id="GO:0003677">
    <property type="term" value="F:DNA binding"/>
    <property type="evidence" value="ECO:0007669"/>
    <property type="project" value="UniProtKB-KW"/>
</dbReference>
<dbReference type="InterPro" id="IPR021109">
    <property type="entry name" value="Peptidase_aspartic_dom_sf"/>
</dbReference>
<dbReference type="InterPro" id="IPR041577">
    <property type="entry name" value="RT_RNaseH_2"/>
</dbReference>
<dbReference type="CDD" id="cd01647">
    <property type="entry name" value="RT_LTR"/>
    <property type="match status" value="1"/>
</dbReference>
<evidence type="ECO:0000256" key="5">
    <source>
        <dbReference type="PROSITE-ProRule" id="PRU00047"/>
    </source>
</evidence>
<evidence type="ECO:0000259" key="9">
    <source>
        <dbReference type="PROSITE" id="PS50175"/>
    </source>
</evidence>
<dbReference type="GO" id="GO:0004190">
    <property type="term" value="F:aspartic-type endopeptidase activity"/>
    <property type="evidence" value="ECO:0007669"/>
    <property type="project" value="UniProtKB-KW"/>
</dbReference>
<evidence type="ECO:0000256" key="6">
    <source>
        <dbReference type="SAM" id="Coils"/>
    </source>
</evidence>
<protein>
    <submittedName>
        <fullName evidence="11">Enzymatic polyprotein</fullName>
    </submittedName>
</protein>
<dbReference type="Pfam" id="PF00098">
    <property type="entry name" value="zf-CCHC"/>
    <property type="match status" value="1"/>
</dbReference>
<dbReference type="CDD" id="cd09274">
    <property type="entry name" value="RNase_HI_RT_Ty3"/>
    <property type="match status" value="1"/>
</dbReference>
<keyword evidence="2" id="KW-0064">Aspartyl protease</keyword>
<dbReference type="Pfam" id="PF00077">
    <property type="entry name" value="RVP"/>
    <property type="match status" value="1"/>
</dbReference>
<dbReference type="InterPro" id="IPR051320">
    <property type="entry name" value="Viral_Replic_Matur_Polypro"/>
</dbReference>
<dbReference type="Pfam" id="PF01107">
    <property type="entry name" value="MP"/>
    <property type="match status" value="1"/>
</dbReference>
<dbReference type="InterPro" id="IPR043502">
    <property type="entry name" value="DNA/RNA_pol_sf"/>
</dbReference>
<dbReference type="GO" id="GO:0006508">
    <property type="term" value="P:proteolysis"/>
    <property type="evidence" value="ECO:0007669"/>
    <property type="project" value="UniProtKB-KW"/>
</dbReference>
<feature type="domain" description="Reverse transcriptase" evidence="10">
    <location>
        <begin position="1378"/>
        <end position="1556"/>
    </location>
</feature>
<dbReference type="SMART" id="SM00343">
    <property type="entry name" value="ZnF_C2HC"/>
    <property type="match status" value="1"/>
</dbReference>
<dbReference type="InterPro" id="IPR018061">
    <property type="entry name" value="Retropepsins"/>
</dbReference>
<dbReference type="InterPro" id="IPR043128">
    <property type="entry name" value="Rev_trsase/Diguanyl_cyclase"/>
</dbReference>
<dbReference type="CDD" id="cd00303">
    <property type="entry name" value="retropepsin_like"/>
    <property type="match status" value="1"/>
</dbReference>
<feature type="region of interest" description="Disordered" evidence="7">
    <location>
        <begin position="893"/>
        <end position="918"/>
    </location>
</feature>
<keyword evidence="6" id="KW-0175">Coiled coil</keyword>
<feature type="domain" description="CCHC-type" evidence="8">
    <location>
        <begin position="928"/>
        <end position="942"/>
    </location>
</feature>
<dbReference type="Pfam" id="PF17919">
    <property type="entry name" value="RT_RNaseH_2"/>
    <property type="match status" value="1"/>
</dbReference>
<evidence type="ECO:0000256" key="3">
    <source>
        <dbReference type="ARBA" id="ARBA00022801"/>
    </source>
</evidence>
<comment type="caution">
    <text evidence="11">The sequence shown here is derived from an EMBL/GenBank/DDBJ whole genome shotgun (WGS) entry which is preliminary data.</text>
</comment>
<evidence type="ECO:0000256" key="2">
    <source>
        <dbReference type="ARBA" id="ARBA00022750"/>
    </source>
</evidence>
<dbReference type="PROSITE" id="PS50175">
    <property type="entry name" value="ASP_PROT_RETROV"/>
    <property type="match status" value="1"/>
</dbReference>
<keyword evidence="4" id="KW-0238">DNA-binding</keyword>
<dbReference type="SUPFAM" id="SSF50630">
    <property type="entry name" value="Acid proteases"/>
    <property type="match status" value="1"/>
</dbReference>
<dbReference type="Gene3D" id="3.10.10.10">
    <property type="entry name" value="HIV Type 1 Reverse Transcriptase, subunit A, domain 1"/>
    <property type="match status" value="1"/>
</dbReference>
<dbReference type="Gene3D" id="3.30.70.270">
    <property type="match status" value="2"/>
</dbReference>
<dbReference type="SUPFAM" id="SSF56672">
    <property type="entry name" value="DNA/RNA polymerases"/>
    <property type="match status" value="1"/>
</dbReference>
<evidence type="ECO:0000259" key="10">
    <source>
        <dbReference type="PROSITE" id="PS50878"/>
    </source>
</evidence>
<evidence type="ECO:0000256" key="4">
    <source>
        <dbReference type="ARBA" id="ARBA00023125"/>
    </source>
</evidence>
<dbReference type="PANTHER" id="PTHR33064">
    <property type="entry name" value="POL PROTEIN"/>
    <property type="match status" value="1"/>
</dbReference>
<name>A0A5D3BG41_CUCMM</name>
<accession>A0A5D3BG41</accession>
<evidence type="ECO:0000313" key="12">
    <source>
        <dbReference type="Proteomes" id="UP000321947"/>
    </source>
</evidence>
<evidence type="ECO:0000256" key="1">
    <source>
        <dbReference type="ARBA" id="ARBA00022670"/>
    </source>
</evidence>
<keyword evidence="1" id="KW-0645">Protease</keyword>
<keyword evidence="5" id="KW-0863">Zinc-finger</keyword>